<keyword evidence="3" id="KW-1185">Reference proteome</keyword>
<dbReference type="OrthoDB" id="166547at2"/>
<evidence type="ECO:0000313" key="3">
    <source>
        <dbReference type="Proteomes" id="UP000219331"/>
    </source>
</evidence>
<dbReference type="AlphaFoldDB" id="A0A285SMT3"/>
<name>A0A285SMT3_9HYPH</name>
<evidence type="ECO:0000256" key="1">
    <source>
        <dbReference type="SAM" id="Phobius"/>
    </source>
</evidence>
<dbReference type="EMBL" id="OBML01000005">
    <property type="protein sequence ID" value="SOC07453.1"/>
    <property type="molecule type" value="Genomic_DNA"/>
</dbReference>
<sequence>MSYAIAYGATALIFLTLDYVWLGHVAGSFYRERLAGLMADQVNFAVAGAFYLVYVVGIVIFAVAPALRSGNWQDAALYGCLFGFFAYATYDFTNLATLRDWPVAVTLVDIAWGTFVTGFSATVGYVIARNFA</sequence>
<proteinExistence type="predicted"/>
<feature type="transmembrane region" description="Helical" evidence="1">
    <location>
        <begin position="5"/>
        <end position="22"/>
    </location>
</feature>
<reference evidence="2 3" key="1">
    <citation type="submission" date="2017-08" db="EMBL/GenBank/DDBJ databases">
        <authorList>
            <person name="de Groot N.N."/>
        </authorList>
    </citation>
    <scope>NUCLEOTIDE SEQUENCE [LARGE SCALE GENOMIC DNA]</scope>
    <source>
        <strain evidence="2 3">USBA 352</strain>
    </source>
</reference>
<protein>
    <submittedName>
        <fullName evidence="2">Uncharacterized membrane protein</fullName>
    </submittedName>
</protein>
<dbReference type="RefSeq" id="WP_067218868.1">
    <property type="nucleotide sequence ID" value="NZ_JAJGNR010000004.1"/>
</dbReference>
<dbReference type="InterPro" id="IPR018687">
    <property type="entry name" value="DUF2177_membr"/>
</dbReference>
<keyword evidence="1" id="KW-1133">Transmembrane helix</keyword>
<accession>A0A285SMT3</accession>
<feature type="transmembrane region" description="Helical" evidence="1">
    <location>
        <begin position="42"/>
        <end position="63"/>
    </location>
</feature>
<keyword evidence="1" id="KW-0472">Membrane</keyword>
<dbReference type="Proteomes" id="UP000219331">
    <property type="component" value="Unassembled WGS sequence"/>
</dbReference>
<feature type="transmembrane region" description="Helical" evidence="1">
    <location>
        <begin position="75"/>
        <end position="90"/>
    </location>
</feature>
<evidence type="ECO:0000313" key="2">
    <source>
        <dbReference type="EMBL" id="SOC07453.1"/>
    </source>
</evidence>
<gene>
    <name evidence="2" type="ORF">SAMN05421512_105374</name>
</gene>
<keyword evidence="1" id="KW-0812">Transmembrane</keyword>
<dbReference type="Pfam" id="PF09945">
    <property type="entry name" value="DUF2177"/>
    <property type="match status" value="1"/>
</dbReference>
<dbReference type="STRING" id="538381.GCA_001696535_01846"/>
<organism evidence="2 3">
    <name type="scientific">Stappia indica</name>
    <dbReference type="NCBI Taxonomy" id="538381"/>
    <lineage>
        <taxon>Bacteria</taxon>
        <taxon>Pseudomonadati</taxon>
        <taxon>Pseudomonadota</taxon>
        <taxon>Alphaproteobacteria</taxon>
        <taxon>Hyphomicrobiales</taxon>
        <taxon>Stappiaceae</taxon>
        <taxon>Stappia</taxon>
    </lineage>
</organism>
<feature type="transmembrane region" description="Helical" evidence="1">
    <location>
        <begin position="110"/>
        <end position="128"/>
    </location>
</feature>